<protein>
    <recommendedName>
        <fullName evidence="1">Stress-response A/B barrel domain-containing protein</fullName>
    </recommendedName>
</protein>
<organism evidence="2 3">
    <name type="scientific">Strigomonas culicis</name>
    <dbReference type="NCBI Taxonomy" id="28005"/>
    <lineage>
        <taxon>Eukaryota</taxon>
        <taxon>Discoba</taxon>
        <taxon>Euglenozoa</taxon>
        <taxon>Kinetoplastea</taxon>
        <taxon>Metakinetoplastina</taxon>
        <taxon>Trypanosomatida</taxon>
        <taxon>Trypanosomatidae</taxon>
        <taxon>Strigomonadinae</taxon>
        <taxon>Strigomonas</taxon>
    </lineage>
</organism>
<evidence type="ECO:0000313" key="2">
    <source>
        <dbReference type="EMBL" id="EPY15938.1"/>
    </source>
</evidence>
<dbReference type="OrthoDB" id="42919at2759"/>
<reference evidence="2 3" key="1">
    <citation type="journal article" date="2013" name="PLoS ONE">
        <title>Predicting the Proteins of Angomonas deanei, Strigomonas culicis and Their Respective Endosymbionts Reveals New Aspects of the Trypanosomatidae Family.</title>
        <authorList>
            <person name="Motta M.C."/>
            <person name="Martins A.C."/>
            <person name="de Souza S.S."/>
            <person name="Catta-Preta C.M."/>
            <person name="Silva R."/>
            <person name="Klein C.C."/>
            <person name="de Almeida L.G."/>
            <person name="de Lima Cunha O."/>
            <person name="Ciapina L.P."/>
            <person name="Brocchi M."/>
            <person name="Colabardini A.C."/>
            <person name="de Araujo Lima B."/>
            <person name="Machado C.R."/>
            <person name="de Almeida Soares C.M."/>
            <person name="Probst C.M."/>
            <person name="de Menezes C.B."/>
            <person name="Thompson C.E."/>
            <person name="Bartholomeu D.C."/>
            <person name="Gradia D.F."/>
            <person name="Pavoni D.P."/>
            <person name="Grisard E.C."/>
            <person name="Fantinatti-Garboggini F."/>
            <person name="Marchini F.K."/>
            <person name="Rodrigues-Luiz G.F."/>
            <person name="Wagner G."/>
            <person name="Goldman G.H."/>
            <person name="Fietto J.L."/>
            <person name="Elias M.C."/>
            <person name="Goldman M.H."/>
            <person name="Sagot M.F."/>
            <person name="Pereira M."/>
            <person name="Stoco P.H."/>
            <person name="de Mendonca-Neto R.P."/>
            <person name="Teixeira S.M."/>
            <person name="Maciel T.E."/>
            <person name="de Oliveira Mendes T.A."/>
            <person name="Urmenyi T.P."/>
            <person name="de Souza W."/>
            <person name="Schenkman S."/>
            <person name="de Vasconcelos A.T."/>
        </authorList>
    </citation>
    <scope>NUCLEOTIDE SEQUENCE [LARGE SCALE GENOMIC DNA]</scope>
</reference>
<dbReference type="PANTHER" id="PTHR37832:SF1">
    <property type="entry name" value="STRESS-RESPONSE A_B BARREL DOMAIN-CONTAINING PROTEIN"/>
    <property type="match status" value="1"/>
</dbReference>
<feature type="domain" description="Stress-response A/B barrel" evidence="1">
    <location>
        <begin position="29"/>
        <end position="126"/>
    </location>
</feature>
<evidence type="ECO:0000313" key="3">
    <source>
        <dbReference type="Proteomes" id="UP000015354"/>
    </source>
</evidence>
<dbReference type="SMART" id="SM00886">
    <property type="entry name" value="Dabb"/>
    <property type="match status" value="1"/>
</dbReference>
<dbReference type="Proteomes" id="UP000015354">
    <property type="component" value="Unassembled WGS sequence"/>
</dbReference>
<dbReference type="InterPro" id="IPR011008">
    <property type="entry name" value="Dimeric_a/b-barrel"/>
</dbReference>
<dbReference type="Gene3D" id="3.30.70.100">
    <property type="match status" value="1"/>
</dbReference>
<evidence type="ECO:0000259" key="1">
    <source>
        <dbReference type="PROSITE" id="PS51502"/>
    </source>
</evidence>
<proteinExistence type="predicted"/>
<accession>S9THX0</accession>
<dbReference type="PANTHER" id="PTHR37832">
    <property type="entry name" value="BLL2683 PROTEIN"/>
    <property type="match status" value="1"/>
</dbReference>
<dbReference type="EMBL" id="ATMH01011641">
    <property type="protein sequence ID" value="EPY15938.1"/>
    <property type="molecule type" value="Genomic_DNA"/>
</dbReference>
<keyword evidence="3" id="KW-1185">Reference proteome</keyword>
<comment type="caution">
    <text evidence="2">The sequence shown here is derived from an EMBL/GenBank/DDBJ whole genome shotgun (WGS) entry which is preliminary data.</text>
</comment>
<dbReference type="Pfam" id="PF07876">
    <property type="entry name" value="Dabb"/>
    <property type="match status" value="1"/>
</dbReference>
<dbReference type="SUPFAM" id="SSF54909">
    <property type="entry name" value="Dimeric alpha+beta barrel"/>
    <property type="match status" value="1"/>
</dbReference>
<dbReference type="AlphaFoldDB" id="S9THX0"/>
<gene>
    <name evidence="2" type="ORF">STCU_11660</name>
</gene>
<sequence length="133" mass="15143">MMYNEPVSHQLKPYAPLTAADLDPSSHPVVHVVAFTLSAKMEEEKLVHLITDVRRHVPGVIELYFGQDKKDTYHGKIDRSGGYNYVLVSRHINSKFLEIYQKHPLHLKLATFLTSHATNKPVALDFVNIPSRL</sequence>
<name>S9THX0_9TRYP</name>
<dbReference type="PROSITE" id="PS51502">
    <property type="entry name" value="S_R_A_B_BARREL"/>
    <property type="match status" value="1"/>
</dbReference>
<dbReference type="InterPro" id="IPR013097">
    <property type="entry name" value="Dabb"/>
</dbReference>